<keyword evidence="4" id="KW-1185">Reference proteome</keyword>
<reference evidence="5" key="3">
    <citation type="submission" date="2025-04" db="UniProtKB">
        <authorList>
            <consortium name="RefSeq"/>
        </authorList>
    </citation>
    <scope>IDENTIFICATION</scope>
    <source>
        <strain evidence="5">CBS 781.70</strain>
    </source>
</reference>
<evidence type="ECO:0000256" key="1">
    <source>
        <dbReference type="ARBA" id="ARBA00007317"/>
    </source>
</evidence>
<reference evidence="3 5" key="1">
    <citation type="submission" date="2020-01" db="EMBL/GenBank/DDBJ databases">
        <authorList>
            <consortium name="DOE Joint Genome Institute"/>
            <person name="Haridas S."/>
            <person name="Albert R."/>
            <person name="Binder M."/>
            <person name="Bloem J."/>
            <person name="Labutti K."/>
            <person name="Salamov A."/>
            <person name="Andreopoulos B."/>
            <person name="Baker S.E."/>
            <person name="Barry K."/>
            <person name="Bills G."/>
            <person name="Bluhm B.H."/>
            <person name="Cannon C."/>
            <person name="Castanera R."/>
            <person name="Culley D.E."/>
            <person name="Daum C."/>
            <person name="Ezra D."/>
            <person name="Gonzalez J.B."/>
            <person name="Henrissat B."/>
            <person name="Kuo A."/>
            <person name="Liang C."/>
            <person name="Lipzen A."/>
            <person name="Lutzoni F."/>
            <person name="Magnuson J."/>
            <person name="Mondo S."/>
            <person name="Nolan M."/>
            <person name="Ohm R."/>
            <person name="Pangilinan J."/>
            <person name="Park H.-J."/>
            <person name="Ramirez L."/>
            <person name="Alfaro M."/>
            <person name="Sun H."/>
            <person name="Tritt A."/>
            <person name="Yoshinaga Y."/>
            <person name="Zwiers L.-H."/>
            <person name="Turgeon B.G."/>
            <person name="Goodwin S.B."/>
            <person name="Spatafora J.W."/>
            <person name="Crous P.W."/>
            <person name="Grigoriev I.V."/>
        </authorList>
    </citation>
    <scope>NUCLEOTIDE SEQUENCE</scope>
    <source>
        <strain evidence="3 5">CBS 781.70</strain>
    </source>
</reference>
<reference evidence="5" key="2">
    <citation type="submission" date="2020-04" db="EMBL/GenBank/DDBJ databases">
        <authorList>
            <consortium name="NCBI Genome Project"/>
        </authorList>
    </citation>
    <scope>NUCLEOTIDE SEQUENCE</scope>
    <source>
        <strain evidence="5">CBS 781.70</strain>
    </source>
</reference>
<evidence type="ECO:0000313" key="3">
    <source>
        <dbReference type="EMBL" id="KAF1814900.1"/>
    </source>
</evidence>
<dbReference type="OrthoDB" id="202158at2759"/>
<comment type="similarity">
    <text evidence="1">Belongs to the 2-oxoacid dehydrogenase family.</text>
</comment>
<dbReference type="PROSITE" id="PS51826">
    <property type="entry name" value="PSBD"/>
    <property type="match status" value="1"/>
</dbReference>
<name>A0A6G1GAG4_9PEZI</name>
<dbReference type="Proteomes" id="UP000504638">
    <property type="component" value="Unplaced"/>
</dbReference>
<gene>
    <name evidence="3 5" type="ORF">P152DRAFT_237294</name>
</gene>
<dbReference type="InterPro" id="IPR036625">
    <property type="entry name" value="E3-bd_dom_sf"/>
</dbReference>
<dbReference type="Gene3D" id="4.10.320.10">
    <property type="entry name" value="E3-binding domain"/>
    <property type="match status" value="1"/>
</dbReference>
<feature type="domain" description="Peripheral subunit-binding (PSBD)" evidence="2">
    <location>
        <begin position="29"/>
        <end position="69"/>
    </location>
</feature>
<organism evidence="3">
    <name type="scientific">Eremomyces bilateralis CBS 781.70</name>
    <dbReference type="NCBI Taxonomy" id="1392243"/>
    <lineage>
        <taxon>Eukaryota</taxon>
        <taxon>Fungi</taxon>
        <taxon>Dikarya</taxon>
        <taxon>Ascomycota</taxon>
        <taxon>Pezizomycotina</taxon>
        <taxon>Dothideomycetes</taxon>
        <taxon>Dothideomycetes incertae sedis</taxon>
        <taxon>Eremomycetales</taxon>
        <taxon>Eremomycetaceae</taxon>
        <taxon>Eremomyces</taxon>
    </lineage>
</organism>
<dbReference type="AlphaFoldDB" id="A0A6G1GAG4"/>
<evidence type="ECO:0000313" key="4">
    <source>
        <dbReference type="Proteomes" id="UP000504638"/>
    </source>
</evidence>
<evidence type="ECO:0000313" key="5">
    <source>
        <dbReference type="RefSeq" id="XP_033536531.1"/>
    </source>
</evidence>
<dbReference type="SUPFAM" id="SSF47005">
    <property type="entry name" value="Peripheral subunit-binding domain of 2-oxo acid dehydrogenase complex"/>
    <property type="match status" value="1"/>
</dbReference>
<dbReference type="RefSeq" id="XP_033536531.1">
    <property type="nucleotide sequence ID" value="XM_033674600.1"/>
</dbReference>
<dbReference type="GO" id="GO:0016746">
    <property type="term" value="F:acyltransferase activity"/>
    <property type="evidence" value="ECO:0007669"/>
    <property type="project" value="InterPro"/>
</dbReference>
<dbReference type="EMBL" id="ML975152">
    <property type="protein sequence ID" value="KAF1814900.1"/>
    <property type="molecule type" value="Genomic_DNA"/>
</dbReference>
<sequence>MARFPPTRHLRTTLRQLRTYTSSSASQPTLLPSVLQLLHTNHIPDSDIPKIPATGPNNRLLKGDVLAYLGHIPSARPAEQSQQLAKLSHLDLTNIKLAPAPIKEATPAPPPDVQPAAEEPTQLALPISLAAVLACQKKLQDALGVTLPLSTFLTRAVELANESLPRKRAPPTADELFDAVIGAEKIVHGERGNFVPDVLVEPFAAGRRTQRPVDIIDELAGRVAAKGKEAVPSAGVGRGAENVFSVTVDEANLKRGETFLQRMKAILEKEPGRLVL</sequence>
<dbReference type="InterPro" id="IPR004167">
    <property type="entry name" value="PSBD"/>
</dbReference>
<proteinExistence type="inferred from homology"/>
<accession>A0A6G1GAG4</accession>
<evidence type="ECO:0000259" key="2">
    <source>
        <dbReference type="PROSITE" id="PS51826"/>
    </source>
</evidence>
<protein>
    <recommendedName>
        <fullName evidence="2">Peripheral subunit-binding (PSBD) domain-containing protein</fullName>
    </recommendedName>
</protein>
<dbReference type="GeneID" id="54415170"/>